<gene>
    <name evidence="2" type="ORF">Vau01_020810</name>
</gene>
<proteinExistence type="predicted"/>
<accession>A0A8J4DXI1</accession>
<dbReference type="Pfam" id="PF16170">
    <property type="entry name" value="DUF4873"/>
    <property type="match status" value="1"/>
</dbReference>
<reference evidence="2" key="1">
    <citation type="submission" date="2021-01" db="EMBL/GenBank/DDBJ databases">
        <title>Whole genome shotgun sequence of Virgisporangium aurantiacum NBRC 16421.</title>
        <authorList>
            <person name="Komaki H."/>
            <person name="Tamura T."/>
        </authorList>
    </citation>
    <scope>NUCLEOTIDE SEQUENCE</scope>
    <source>
        <strain evidence="2">NBRC 16421</strain>
    </source>
</reference>
<name>A0A8J4DXI1_9ACTN</name>
<dbReference type="RefSeq" id="WP_203989812.1">
    <property type="nucleotide sequence ID" value="NZ_BOPG01000012.1"/>
</dbReference>
<organism evidence="2 3">
    <name type="scientific">Virgisporangium aurantiacum</name>
    <dbReference type="NCBI Taxonomy" id="175570"/>
    <lineage>
        <taxon>Bacteria</taxon>
        <taxon>Bacillati</taxon>
        <taxon>Actinomycetota</taxon>
        <taxon>Actinomycetes</taxon>
        <taxon>Micromonosporales</taxon>
        <taxon>Micromonosporaceae</taxon>
        <taxon>Virgisporangium</taxon>
    </lineage>
</organism>
<keyword evidence="3" id="KW-1185">Reference proteome</keyword>
<evidence type="ECO:0000259" key="1">
    <source>
        <dbReference type="Pfam" id="PF16170"/>
    </source>
</evidence>
<evidence type="ECO:0000313" key="2">
    <source>
        <dbReference type="EMBL" id="GIJ54565.1"/>
    </source>
</evidence>
<evidence type="ECO:0000313" key="3">
    <source>
        <dbReference type="Proteomes" id="UP000612585"/>
    </source>
</evidence>
<dbReference type="Proteomes" id="UP000612585">
    <property type="component" value="Unassembled WGS sequence"/>
</dbReference>
<comment type="caution">
    <text evidence="2">The sequence shown here is derived from an EMBL/GenBank/DDBJ whole genome shotgun (WGS) entry which is preliminary data.</text>
</comment>
<feature type="domain" description="DUF4873" evidence="1">
    <location>
        <begin position="4"/>
        <end position="92"/>
    </location>
</feature>
<protein>
    <recommendedName>
        <fullName evidence="1">DUF4873 domain-containing protein</fullName>
    </recommendedName>
</protein>
<sequence>MSAEFVGEAVLRGGDVRVSVRVGLSGHVDPLDGRFHWGGRIDPDERVVGLLRAGRRDVTLQVGDARPLPARLTEADPWGGVILAATGRPPWPASELSTVDDSA</sequence>
<dbReference type="AlphaFoldDB" id="A0A8J4DXI1"/>
<dbReference type="InterPro" id="IPR032371">
    <property type="entry name" value="DUF4873"/>
</dbReference>
<dbReference type="EMBL" id="BOPG01000012">
    <property type="protein sequence ID" value="GIJ54565.1"/>
    <property type="molecule type" value="Genomic_DNA"/>
</dbReference>